<keyword evidence="5 7" id="KW-0472">Membrane</keyword>
<dbReference type="RefSeq" id="WP_301131788.1">
    <property type="nucleotide sequence ID" value="NZ_JAUHPW010000003.1"/>
</dbReference>
<proteinExistence type="predicted"/>
<sequence length="97" mass="11090">MARVLPLLIYLGLVIYALSDAMQRPEKDPYGVSKWLWAAIIVLLPYVGAIGWILLSRTRPDSGPQRRSEPVAPDDDPEYLAWLREQSRRKRQSGEGR</sequence>
<evidence type="ECO:0000256" key="4">
    <source>
        <dbReference type="ARBA" id="ARBA00022989"/>
    </source>
</evidence>
<feature type="domain" description="Cardiolipin synthase N-terminal" evidence="8">
    <location>
        <begin position="13"/>
        <end position="57"/>
    </location>
</feature>
<evidence type="ECO:0000256" key="3">
    <source>
        <dbReference type="ARBA" id="ARBA00022692"/>
    </source>
</evidence>
<evidence type="ECO:0000256" key="6">
    <source>
        <dbReference type="SAM" id="MobiDB-lite"/>
    </source>
</evidence>
<dbReference type="EMBL" id="JAUHPW010000003">
    <property type="protein sequence ID" value="MDN4475349.1"/>
    <property type="molecule type" value="Genomic_DNA"/>
</dbReference>
<accession>A0ABT8G879</accession>
<keyword evidence="2" id="KW-1003">Cell membrane</keyword>
<evidence type="ECO:0000256" key="2">
    <source>
        <dbReference type="ARBA" id="ARBA00022475"/>
    </source>
</evidence>
<comment type="subcellular location">
    <subcellularLocation>
        <location evidence="1">Cell membrane</location>
        <topology evidence="1">Multi-pass membrane protein</topology>
    </subcellularLocation>
</comment>
<evidence type="ECO:0000313" key="9">
    <source>
        <dbReference type="EMBL" id="MDN4475349.1"/>
    </source>
</evidence>
<organism evidence="9 10">
    <name type="scientific">Demequina litoralis</name>
    <dbReference type="NCBI Taxonomy" id="3051660"/>
    <lineage>
        <taxon>Bacteria</taxon>
        <taxon>Bacillati</taxon>
        <taxon>Actinomycetota</taxon>
        <taxon>Actinomycetes</taxon>
        <taxon>Micrococcales</taxon>
        <taxon>Demequinaceae</taxon>
        <taxon>Demequina</taxon>
    </lineage>
</organism>
<dbReference type="Proteomes" id="UP001172728">
    <property type="component" value="Unassembled WGS sequence"/>
</dbReference>
<keyword evidence="10" id="KW-1185">Reference proteome</keyword>
<reference evidence="9" key="1">
    <citation type="submission" date="2023-06" db="EMBL/GenBank/DDBJ databases">
        <title>Sysu t00192.</title>
        <authorList>
            <person name="Gao L."/>
            <person name="Fang B.-Z."/>
            <person name="Li W.-J."/>
        </authorList>
    </citation>
    <scope>NUCLEOTIDE SEQUENCE</scope>
    <source>
        <strain evidence="9">SYSU T00192</strain>
    </source>
</reference>
<dbReference type="Pfam" id="PF13396">
    <property type="entry name" value="PLDc_N"/>
    <property type="match status" value="1"/>
</dbReference>
<keyword evidence="3 7" id="KW-0812">Transmembrane</keyword>
<evidence type="ECO:0000256" key="1">
    <source>
        <dbReference type="ARBA" id="ARBA00004651"/>
    </source>
</evidence>
<name>A0ABT8G879_9MICO</name>
<keyword evidence="4 7" id="KW-1133">Transmembrane helix</keyword>
<gene>
    <name evidence="9" type="ORF">QQX09_05690</name>
</gene>
<dbReference type="InterPro" id="IPR027379">
    <property type="entry name" value="CLS_N"/>
</dbReference>
<comment type="caution">
    <text evidence="9">The sequence shown here is derived from an EMBL/GenBank/DDBJ whole genome shotgun (WGS) entry which is preliminary data.</text>
</comment>
<evidence type="ECO:0000313" key="10">
    <source>
        <dbReference type="Proteomes" id="UP001172728"/>
    </source>
</evidence>
<protein>
    <submittedName>
        <fullName evidence="9">PLD nuclease N-terminal domain-containing protein</fullName>
    </submittedName>
</protein>
<feature type="compositionally biased region" description="Basic and acidic residues" evidence="6">
    <location>
        <begin position="58"/>
        <end position="69"/>
    </location>
</feature>
<evidence type="ECO:0000256" key="5">
    <source>
        <dbReference type="ARBA" id="ARBA00023136"/>
    </source>
</evidence>
<evidence type="ECO:0000256" key="7">
    <source>
        <dbReference type="SAM" id="Phobius"/>
    </source>
</evidence>
<feature type="region of interest" description="Disordered" evidence="6">
    <location>
        <begin position="58"/>
        <end position="77"/>
    </location>
</feature>
<evidence type="ECO:0000259" key="8">
    <source>
        <dbReference type="Pfam" id="PF13396"/>
    </source>
</evidence>
<feature type="transmembrane region" description="Helical" evidence="7">
    <location>
        <begin position="35"/>
        <end position="55"/>
    </location>
</feature>